<dbReference type="InterPro" id="IPR031535">
    <property type="entry name" value="PRR22"/>
</dbReference>
<comment type="caution">
    <text evidence="2">The sequence shown here is derived from an EMBL/GenBank/DDBJ whole genome shotgun (WGS) entry which is preliminary data.</text>
</comment>
<feature type="region of interest" description="Disordered" evidence="1">
    <location>
        <begin position="382"/>
        <end position="414"/>
    </location>
</feature>
<feature type="region of interest" description="Disordered" evidence="1">
    <location>
        <begin position="61"/>
        <end position="88"/>
    </location>
</feature>
<evidence type="ECO:0000313" key="3">
    <source>
        <dbReference type="Proteomes" id="UP000700334"/>
    </source>
</evidence>
<dbReference type="EMBL" id="JAGFMF010011614">
    <property type="protein sequence ID" value="KAG8519072.1"/>
    <property type="molecule type" value="Genomic_DNA"/>
</dbReference>
<accession>A0A8J6AHV9</accession>
<evidence type="ECO:0000313" key="2">
    <source>
        <dbReference type="EMBL" id="KAG8519072.1"/>
    </source>
</evidence>
<feature type="non-terminal residue" evidence="2">
    <location>
        <position position="1"/>
    </location>
</feature>
<proteinExistence type="predicted"/>
<feature type="region of interest" description="Disordered" evidence="1">
    <location>
        <begin position="288"/>
        <end position="336"/>
    </location>
</feature>
<dbReference type="OrthoDB" id="9941921at2759"/>
<reference evidence="2" key="1">
    <citation type="journal article" date="2021" name="Evol. Appl.">
        <title>The genome of the Pyrenean desman and the effects of bottlenecks and inbreeding on the genomic landscape of an endangered species.</title>
        <authorList>
            <person name="Escoda L."/>
            <person name="Castresana J."/>
        </authorList>
    </citation>
    <scope>NUCLEOTIDE SEQUENCE</scope>
    <source>
        <strain evidence="2">IBE-C5619</strain>
    </source>
</reference>
<feature type="compositionally biased region" description="Basic and acidic residues" evidence="1">
    <location>
        <begin position="508"/>
        <end position="518"/>
    </location>
</feature>
<feature type="region of interest" description="Disordered" evidence="1">
    <location>
        <begin position="449"/>
        <end position="518"/>
    </location>
</feature>
<dbReference type="AlphaFoldDB" id="A0A8J6AHV9"/>
<feature type="region of interest" description="Disordered" evidence="1">
    <location>
        <begin position="1"/>
        <end position="29"/>
    </location>
</feature>
<gene>
    <name evidence="2" type="ORF">J0S82_005897</name>
</gene>
<protein>
    <submittedName>
        <fullName evidence="2">Proline-rich protein 22</fullName>
    </submittedName>
</protein>
<dbReference type="Proteomes" id="UP000700334">
    <property type="component" value="Unassembled WGS sequence"/>
</dbReference>
<dbReference type="PANTHER" id="PTHR37871">
    <property type="entry name" value="PROLINE-RICH PROTEIN 22"/>
    <property type="match status" value="1"/>
</dbReference>
<dbReference type="PANTHER" id="PTHR37871:SF1">
    <property type="entry name" value="PROLINE-RICH PROTEIN 22"/>
    <property type="match status" value="1"/>
</dbReference>
<evidence type="ECO:0000256" key="1">
    <source>
        <dbReference type="SAM" id="MobiDB-lite"/>
    </source>
</evidence>
<dbReference type="Pfam" id="PF15776">
    <property type="entry name" value="PRR22"/>
    <property type="match status" value="1"/>
</dbReference>
<organism evidence="2 3">
    <name type="scientific">Galemys pyrenaicus</name>
    <name type="common">Iberian desman</name>
    <name type="synonym">Pyrenean desman</name>
    <dbReference type="NCBI Taxonomy" id="202257"/>
    <lineage>
        <taxon>Eukaryota</taxon>
        <taxon>Metazoa</taxon>
        <taxon>Chordata</taxon>
        <taxon>Craniata</taxon>
        <taxon>Vertebrata</taxon>
        <taxon>Euteleostomi</taxon>
        <taxon>Mammalia</taxon>
        <taxon>Eutheria</taxon>
        <taxon>Laurasiatheria</taxon>
        <taxon>Eulipotyphla</taxon>
        <taxon>Talpidae</taxon>
        <taxon>Galemys</taxon>
    </lineage>
</organism>
<keyword evidence="3" id="KW-1185">Reference proteome</keyword>
<sequence>RTQPVGGPQPGTRAQSNRQTELRRTLPCPHGPRVLPPAAFLTCLDWAPCLPMQHPKPFFAPAVPQEGFSPRGLDSTEGPGSQPAPSCSEPLLAVGTSWGWQQVMGNLTELGPRAVPASLRALLPAFVHRAAPHSWSPGFQMAPCGCFFDPRIYRIEWATTDFGQSSLYKLAAVGSVGPAGGPAGGPTSPGTYLLEPPHYLKAPVPAPPYPHYQPAPGGPQYLMPYFPPEGPGPEALGFGADGEPPAFVELPPALLKEGLAPPLPPPLPKENKLPPLLITLPAEATLPPGAYGHPKGRRSQLHGPEVAGRPGEPLAFPTKELPGGGARPGLPYPLGLREPKAAEVDTTPLGAGEARPPEAARALVLPEKVLLEDAMKLFDCLPGGAEPEGRPRKAPAPALPDSGGGGDDSSGDIRSLRLPDELLSFDYSVPEILDTVSNVDYFLNFKALDEEPPARPGPHASNPSAPAPRSEPPGRKKASAASTKKGRQAGKGKQAAGPASVTASGPGRTREAPPIKAV</sequence>
<name>A0A8J6AHV9_GALPY</name>